<gene>
    <name evidence="1" type="ORF">ARMGADRAFT_1036709</name>
</gene>
<dbReference type="InParanoid" id="A0A2H3D2K4"/>
<evidence type="ECO:0000313" key="2">
    <source>
        <dbReference type="Proteomes" id="UP000217790"/>
    </source>
</evidence>
<name>A0A2H3D2K4_ARMGA</name>
<sequence>MSTPPRLQTFKWPEAHHRHPRDSQTLCCMIQKKVTVTNPYKTSSDTMEVDFMEIKETPKTHHALALVKLILTNSEFQELIKNFSVPGANGQPYTINPGMVKRSVDAEVNMGVEKGKKASGIMVKVKVHGIPHQ</sequence>
<dbReference type="Proteomes" id="UP000217790">
    <property type="component" value="Unassembled WGS sequence"/>
</dbReference>
<dbReference type="OrthoDB" id="10358595at2759"/>
<keyword evidence="2" id="KW-1185">Reference proteome</keyword>
<accession>A0A2H3D2K4</accession>
<dbReference type="STRING" id="47427.A0A2H3D2K4"/>
<organism evidence="1 2">
    <name type="scientific">Armillaria gallica</name>
    <name type="common">Bulbous honey fungus</name>
    <name type="synonym">Armillaria bulbosa</name>
    <dbReference type="NCBI Taxonomy" id="47427"/>
    <lineage>
        <taxon>Eukaryota</taxon>
        <taxon>Fungi</taxon>
        <taxon>Dikarya</taxon>
        <taxon>Basidiomycota</taxon>
        <taxon>Agaricomycotina</taxon>
        <taxon>Agaricomycetes</taxon>
        <taxon>Agaricomycetidae</taxon>
        <taxon>Agaricales</taxon>
        <taxon>Marasmiineae</taxon>
        <taxon>Physalacriaceae</taxon>
        <taxon>Armillaria</taxon>
    </lineage>
</organism>
<evidence type="ECO:0000313" key="1">
    <source>
        <dbReference type="EMBL" id="PBK85008.1"/>
    </source>
</evidence>
<dbReference type="EMBL" id="KZ293694">
    <property type="protein sequence ID" value="PBK85008.1"/>
    <property type="molecule type" value="Genomic_DNA"/>
</dbReference>
<dbReference type="AlphaFoldDB" id="A0A2H3D2K4"/>
<proteinExistence type="predicted"/>
<protein>
    <submittedName>
        <fullName evidence="1">Uncharacterized protein</fullName>
    </submittedName>
</protein>
<reference evidence="2" key="1">
    <citation type="journal article" date="2017" name="Nat. Ecol. Evol.">
        <title>Genome expansion and lineage-specific genetic innovations in the forest pathogenic fungi Armillaria.</title>
        <authorList>
            <person name="Sipos G."/>
            <person name="Prasanna A.N."/>
            <person name="Walter M.C."/>
            <person name="O'Connor E."/>
            <person name="Balint B."/>
            <person name="Krizsan K."/>
            <person name="Kiss B."/>
            <person name="Hess J."/>
            <person name="Varga T."/>
            <person name="Slot J."/>
            <person name="Riley R."/>
            <person name="Boka B."/>
            <person name="Rigling D."/>
            <person name="Barry K."/>
            <person name="Lee J."/>
            <person name="Mihaltcheva S."/>
            <person name="LaButti K."/>
            <person name="Lipzen A."/>
            <person name="Waldron R."/>
            <person name="Moloney N.M."/>
            <person name="Sperisen C."/>
            <person name="Kredics L."/>
            <person name="Vagvoelgyi C."/>
            <person name="Patrignani A."/>
            <person name="Fitzpatrick D."/>
            <person name="Nagy I."/>
            <person name="Doyle S."/>
            <person name="Anderson J.B."/>
            <person name="Grigoriev I.V."/>
            <person name="Gueldener U."/>
            <person name="Muensterkoetter M."/>
            <person name="Nagy L.G."/>
        </authorList>
    </citation>
    <scope>NUCLEOTIDE SEQUENCE [LARGE SCALE GENOMIC DNA]</scope>
    <source>
        <strain evidence="2">Ar21-2</strain>
    </source>
</reference>